<evidence type="ECO:0000313" key="1">
    <source>
        <dbReference type="EMBL" id="ERH15641.1"/>
    </source>
</evidence>
<organism evidence="1 2">
    <name type="scientific">Actinomyces johnsonii F0510</name>
    <dbReference type="NCBI Taxonomy" id="1227262"/>
    <lineage>
        <taxon>Bacteria</taxon>
        <taxon>Bacillati</taxon>
        <taxon>Actinomycetota</taxon>
        <taxon>Actinomycetes</taxon>
        <taxon>Actinomycetales</taxon>
        <taxon>Actinomycetaceae</taxon>
        <taxon>Actinomyces</taxon>
    </lineage>
</organism>
<name>U1PZ13_9ACTO</name>
<dbReference type="EMBL" id="AWSD01000383">
    <property type="protein sequence ID" value="ERH15641.1"/>
    <property type="molecule type" value="Genomic_DNA"/>
</dbReference>
<sequence length="54" mass="5986">MMPSVDDINASTYSLTDILMKSRGRTVRLNPSDPPRAGASSTCLLGRRWVVVHR</sequence>
<gene>
    <name evidence="1" type="ORF">HMPREF1549_03135</name>
</gene>
<evidence type="ECO:0000313" key="2">
    <source>
        <dbReference type="Proteomes" id="UP000016498"/>
    </source>
</evidence>
<protein>
    <submittedName>
        <fullName evidence="1">Uncharacterized protein</fullName>
    </submittedName>
</protein>
<dbReference type="Proteomes" id="UP000016498">
    <property type="component" value="Unassembled WGS sequence"/>
</dbReference>
<comment type="caution">
    <text evidence="1">The sequence shown here is derived from an EMBL/GenBank/DDBJ whole genome shotgun (WGS) entry which is preliminary data.</text>
</comment>
<reference evidence="1 2" key="1">
    <citation type="submission" date="2013-06" db="EMBL/GenBank/DDBJ databases">
        <authorList>
            <person name="Weinstock G."/>
            <person name="Sodergren E."/>
            <person name="Lobos E.A."/>
            <person name="Fulton L."/>
            <person name="Fulton R."/>
            <person name="Courtney L."/>
            <person name="Fronick C."/>
            <person name="O'Laughlin M."/>
            <person name="Godfrey J."/>
            <person name="Wilson R.M."/>
            <person name="Miner T."/>
            <person name="Farmer C."/>
            <person name="Delehaunty K."/>
            <person name="Cordes M."/>
            <person name="Minx P."/>
            <person name="Tomlinson C."/>
            <person name="Chen J."/>
            <person name="Wollam A."/>
            <person name="Pepin K.H."/>
            <person name="Bhonagiri V."/>
            <person name="Zhang X."/>
            <person name="Warren W."/>
            <person name="Mitreva M."/>
            <person name="Mardis E.R."/>
            <person name="Wilson R.K."/>
        </authorList>
    </citation>
    <scope>NUCLEOTIDE SEQUENCE [LARGE SCALE GENOMIC DNA]</scope>
    <source>
        <strain evidence="1 2">F0510</strain>
    </source>
</reference>
<accession>U1PZ13</accession>
<dbReference type="HOGENOM" id="CLU_3039582_0_0_11"/>
<proteinExistence type="predicted"/>
<dbReference type="AlphaFoldDB" id="U1PZ13"/>